<organism evidence="1 2">
    <name type="scientific">Micromonospora tulbaghiae</name>
    <dbReference type="NCBI Taxonomy" id="479978"/>
    <lineage>
        <taxon>Bacteria</taxon>
        <taxon>Bacillati</taxon>
        <taxon>Actinomycetota</taxon>
        <taxon>Actinomycetes</taxon>
        <taxon>Micromonosporales</taxon>
        <taxon>Micromonosporaceae</taxon>
        <taxon>Micromonospora</taxon>
    </lineage>
</organism>
<protein>
    <submittedName>
        <fullName evidence="1">Uncharacterized protein</fullName>
    </submittedName>
</protein>
<proteinExistence type="predicted"/>
<dbReference type="Proteomes" id="UP000267804">
    <property type="component" value="Chromosome"/>
</dbReference>
<accession>A0A386WTW4</accession>
<dbReference type="AlphaFoldDB" id="A0A386WTW4"/>
<dbReference type="KEGG" id="mtua:CSH63_27025"/>
<sequence>MGRVVVADADPATLGFSTAHSDRYVYSNYFVPVRLTFGGGETPILPFYVKQALIEAIRYGGLDGDRLPHLLKELGLADLWKANEMDAATEALPGADSGMSYREPPARRQTLLGDQQAEFLAGLLQSDVGIAFLDRTRIRPVGFALGEHVYALALAPGEEAVLEQRTYTKRELTLEEQNESEQQTDVELTSALTTELQEGFERQKSLTDTWGLNASHTGQYTSPTGIWGTFNASHTIGFATSVTAASQETSRRAVKDSRTATSKVAARYRTQHKTDFKLVSETGTESSSKRTVRNPNRATPITLHYFKVLQRLELAHERYGARVCWAPTIKDPAFAFAQKIVDGRKRIRDNAVAALPPMPVKPERPPRGAPAAVETRVVYSPVVTLDKWGLTGDMSADYDVDVAFDAGWEWDGDIDTIRQNLTLITRRPPEAIAARVVGVPVVTEADGRPVLRVRVHVGARSWLAGPGADVQLAAGFRRTPTVVDQTADDAAYNALVAGYLTDLQEWQDRRDEALAAAETAGDEFEARLRAGFSPVNEMVSQIVEAHFPASVRDEAWEIDFWHRVFDWERASFVAYPGWWSGGDARAPERDPGDFVNASWAKLYLPVRAGMELTALRWIFGKVVATSLAPQVEHELTAFVDELTTYRTGHLGSGDEMPELTTECQDVPERVYCLAKWTELMPTDGTHLEVVQGATTAADAVTAKEISDAEALRAALLDGEVQTNRLRTRAYDQMTEPADVGIHLGAPSGSGPAV</sequence>
<evidence type="ECO:0000313" key="2">
    <source>
        <dbReference type="Proteomes" id="UP000267804"/>
    </source>
</evidence>
<reference evidence="1 2" key="1">
    <citation type="submission" date="2017-10" db="EMBL/GenBank/DDBJ databases">
        <title>Integration of genomic and chemical information greatly accelerates assignment of the full stereostructure of myelolactone, a potent inhibitor of myeloma from a marine-derived Micromonospora.</title>
        <authorList>
            <person name="Kim M.C."/>
            <person name="Machado H."/>
            <person name="Jensen P.R."/>
            <person name="Fenical W."/>
        </authorList>
    </citation>
    <scope>NUCLEOTIDE SEQUENCE [LARGE SCALE GENOMIC DNA]</scope>
    <source>
        <strain evidence="1 2">CNY-010</strain>
    </source>
</reference>
<evidence type="ECO:0000313" key="1">
    <source>
        <dbReference type="EMBL" id="AYF31028.1"/>
    </source>
</evidence>
<name>A0A386WTW4_9ACTN</name>
<dbReference type="RefSeq" id="WP_120572643.1">
    <property type="nucleotide sequence ID" value="NZ_CP024087.1"/>
</dbReference>
<dbReference type="EMBL" id="CP024087">
    <property type="protein sequence ID" value="AYF31028.1"/>
    <property type="molecule type" value="Genomic_DNA"/>
</dbReference>
<gene>
    <name evidence="1" type="ORF">CSH63_27025</name>
</gene>